<dbReference type="PANTHER" id="PTHR43591:SF105">
    <property type="entry name" value="METHYLTRANSFERASE DOMAIN-CONTAINING PROTEIN-RELATED"/>
    <property type="match status" value="1"/>
</dbReference>
<dbReference type="AlphaFoldDB" id="A0A9P6I377"/>
<dbReference type="EMBL" id="JAATWM020000033">
    <property type="protein sequence ID" value="KAF9873156.1"/>
    <property type="molecule type" value="Genomic_DNA"/>
</dbReference>
<protein>
    <submittedName>
        <fullName evidence="3">Methyltransferase domain-containing protein</fullName>
    </submittedName>
</protein>
<name>A0A9P6I377_9PEZI</name>
<dbReference type="Gene3D" id="3.40.50.150">
    <property type="entry name" value="Vaccinia Virus protein VP39"/>
    <property type="match status" value="1"/>
</dbReference>
<sequence>MEPAVSLRRPTAGPADARTRRADCEASGDKELATFTDLPPEIHLLISKQLIYPDALSLKHTNSYFYYLVDTGVRLKVEWLMERRMLHLECPNDKRCDLGSDLRFCRGSVPLLMQRRREHMEYLQHRIWIICFDGDLALNPGHKTAKRVLDIGTGTGLWAIDYADAFPSAEVVGVDLSPIQPGWTPPNCSFEIDDLEKEWTWTKPFDFIMCRGMAGCFADVPAMIQKFYDNLSPNGWFEIDDLALPVGCDDDTLTKDSAISRWHGAVAEASEKLGRPLVSMSTHLDPIKKAGFVDIGFKEYKWPLNSWPRDPKLKELGSFQCVNLDLGLEGLSLALLTRVLGWSKEEVITLCALTRKEIRDRKIHAYWRVHCVYARKPESTIDEFD</sequence>
<keyword evidence="3" id="KW-0808">Transferase</keyword>
<gene>
    <name evidence="3" type="ORF">CkaCkLH20_09319</name>
</gene>
<dbReference type="InterPro" id="IPR029063">
    <property type="entry name" value="SAM-dependent_MTases_sf"/>
</dbReference>
<comment type="caution">
    <text evidence="3">The sequence shown here is derived from an EMBL/GenBank/DDBJ whole genome shotgun (WGS) entry which is preliminary data.</text>
</comment>
<dbReference type="SUPFAM" id="SSF53335">
    <property type="entry name" value="S-adenosyl-L-methionine-dependent methyltransferases"/>
    <property type="match status" value="1"/>
</dbReference>
<comment type="similarity">
    <text evidence="1">Belongs to the methyltransferase superfamily. LaeA methyltransferase family.</text>
</comment>
<evidence type="ECO:0000256" key="1">
    <source>
        <dbReference type="ARBA" id="ARBA00038158"/>
    </source>
</evidence>
<dbReference type="Pfam" id="PF13489">
    <property type="entry name" value="Methyltransf_23"/>
    <property type="match status" value="1"/>
</dbReference>
<dbReference type="PANTHER" id="PTHR43591">
    <property type="entry name" value="METHYLTRANSFERASE"/>
    <property type="match status" value="1"/>
</dbReference>
<dbReference type="OrthoDB" id="2013972at2759"/>
<dbReference type="RefSeq" id="XP_038742617.1">
    <property type="nucleotide sequence ID" value="XM_038892034.1"/>
</dbReference>
<dbReference type="Proteomes" id="UP000781932">
    <property type="component" value="Unassembled WGS sequence"/>
</dbReference>
<evidence type="ECO:0000313" key="3">
    <source>
        <dbReference type="EMBL" id="KAF9873156.1"/>
    </source>
</evidence>
<proteinExistence type="inferred from homology"/>
<keyword evidence="3" id="KW-0489">Methyltransferase</keyword>
<dbReference type="GO" id="GO:0008168">
    <property type="term" value="F:methyltransferase activity"/>
    <property type="evidence" value="ECO:0007669"/>
    <property type="project" value="UniProtKB-KW"/>
</dbReference>
<organism evidence="3 4">
    <name type="scientific">Colletotrichum karsti</name>
    <dbReference type="NCBI Taxonomy" id="1095194"/>
    <lineage>
        <taxon>Eukaryota</taxon>
        <taxon>Fungi</taxon>
        <taxon>Dikarya</taxon>
        <taxon>Ascomycota</taxon>
        <taxon>Pezizomycotina</taxon>
        <taxon>Sordariomycetes</taxon>
        <taxon>Hypocreomycetidae</taxon>
        <taxon>Glomerellales</taxon>
        <taxon>Glomerellaceae</taxon>
        <taxon>Colletotrichum</taxon>
        <taxon>Colletotrichum boninense species complex</taxon>
    </lineage>
</organism>
<dbReference type="GeneID" id="62165108"/>
<dbReference type="GO" id="GO:0032259">
    <property type="term" value="P:methylation"/>
    <property type="evidence" value="ECO:0007669"/>
    <property type="project" value="UniProtKB-KW"/>
</dbReference>
<keyword evidence="4" id="KW-1185">Reference proteome</keyword>
<feature type="region of interest" description="Disordered" evidence="2">
    <location>
        <begin position="1"/>
        <end position="23"/>
    </location>
</feature>
<evidence type="ECO:0000313" key="4">
    <source>
        <dbReference type="Proteomes" id="UP000781932"/>
    </source>
</evidence>
<reference evidence="3" key="2">
    <citation type="submission" date="2020-11" db="EMBL/GenBank/DDBJ databases">
        <title>Whole genome sequencing of Colletotrichum sp.</title>
        <authorList>
            <person name="Li H."/>
        </authorList>
    </citation>
    <scope>NUCLEOTIDE SEQUENCE</scope>
    <source>
        <strain evidence="3">CkLH20</strain>
    </source>
</reference>
<dbReference type="CDD" id="cd02440">
    <property type="entry name" value="AdoMet_MTases"/>
    <property type="match status" value="1"/>
</dbReference>
<evidence type="ECO:0000256" key="2">
    <source>
        <dbReference type="SAM" id="MobiDB-lite"/>
    </source>
</evidence>
<reference evidence="3" key="1">
    <citation type="submission" date="2020-03" db="EMBL/GenBank/DDBJ databases">
        <authorList>
            <person name="He L."/>
        </authorList>
    </citation>
    <scope>NUCLEOTIDE SEQUENCE</scope>
    <source>
        <strain evidence="3">CkLH20</strain>
    </source>
</reference>
<accession>A0A9P6I377</accession>